<name>H5XQF0_9PSEU</name>
<dbReference type="InterPro" id="IPR022029">
    <property type="entry name" value="YoaR-like_PG-bd"/>
</dbReference>
<accession>H5XQF0</accession>
<gene>
    <name evidence="2" type="ORF">SaccyDRAFT_5089</name>
</gene>
<dbReference type="HOGENOM" id="CLU_044586_0_0_11"/>
<dbReference type="InterPro" id="IPR052913">
    <property type="entry name" value="Glycopeptide_resist_protein"/>
</dbReference>
<dbReference type="EMBL" id="CM001440">
    <property type="protein sequence ID" value="EHR63883.1"/>
    <property type="molecule type" value="Genomic_DNA"/>
</dbReference>
<dbReference type="RefSeq" id="WP_005460468.1">
    <property type="nucleotide sequence ID" value="NZ_CM001440.1"/>
</dbReference>
<dbReference type="OrthoDB" id="9813301at2"/>
<dbReference type="STRING" id="882082.SaccyDRAFT_5089"/>
<evidence type="ECO:0000259" key="1">
    <source>
        <dbReference type="Pfam" id="PF12229"/>
    </source>
</evidence>
<dbReference type="PANTHER" id="PTHR35788:SF1">
    <property type="entry name" value="EXPORTED PROTEIN"/>
    <property type="match status" value="1"/>
</dbReference>
<keyword evidence="3" id="KW-1185">Reference proteome</keyword>
<protein>
    <submittedName>
        <fullName evidence="2">Putative vancomycin resistance protein</fullName>
    </submittedName>
</protein>
<dbReference type="Pfam" id="PF12229">
    <property type="entry name" value="PG_binding_4"/>
    <property type="match status" value="1"/>
</dbReference>
<sequence>MGGPDDGERSTSETDTDIDLVDEFPPAEVTRTDGWTSPGIRWRRGVGNALVALGAVTGSLAVVYVVDLVVGIGDVPRGVTVAGVDIGGLDRRDAEAELRRELGPLVVRPVELRAGGIDVSLDPREAGLGVDWSATVERAGEQPWLPWARLASLFGDREVPLVTTVDEGAVKAALGRLAQERVNRPAIDGGIALKPVEGVHDDGGVLPQAIEPKVGTRVSDLNAAVAAVRVHWPHAERIDLPVEVLRPRLTAEAVHAVLEDTVRPLLAGPVLVRGDGIDSVLLPEDIRQALGFEVRGDGDGATLGVTLDHAVLSSAVQSELGVTERPARDASLVFRNGTPVVVPSVRGTRIDWERTFAGLAQTLATAPADRREVTVLYDAVEPAVTTQDVHALEVREVVATATTSGHAPEELAGADVATGALNGVVVKPGETVELEAYAAPPPWLAVVEEAARRAGLSVAEGHRITNDTETAVAVHVRSTATTVRVTLWGTRP</sequence>
<evidence type="ECO:0000313" key="2">
    <source>
        <dbReference type="EMBL" id="EHR63883.1"/>
    </source>
</evidence>
<proteinExistence type="predicted"/>
<dbReference type="AlphaFoldDB" id="H5XQF0"/>
<organism evidence="2 3">
    <name type="scientific">Saccharomonospora cyanea NA-134</name>
    <dbReference type="NCBI Taxonomy" id="882082"/>
    <lineage>
        <taxon>Bacteria</taxon>
        <taxon>Bacillati</taxon>
        <taxon>Actinomycetota</taxon>
        <taxon>Actinomycetes</taxon>
        <taxon>Pseudonocardiales</taxon>
        <taxon>Pseudonocardiaceae</taxon>
        <taxon>Saccharomonospora</taxon>
    </lineage>
</organism>
<dbReference type="eggNOG" id="COG2720">
    <property type="taxonomic scope" value="Bacteria"/>
</dbReference>
<reference evidence="2 3" key="1">
    <citation type="submission" date="2011-11" db="EMBL/GenBank/DDBJ databases">
        <title>The Noncontiguous Finished sequence of Saccharomonospora cyanea NA-134.</title>
        <authorList>
            <consortium name="US DOE Joint Genome Institute"/>
            <person name="Lucas S."/>
            <person name="Han J."/>
            <person name="Lapidus A."/>
            <person name="Cheng J.-F."/>
            <person name="Goodwin L."/>
            <person name="Pitluck S."/>
            <person name="Peters L."/>
            <person name="Ovchinnikova G."/>
            <person name="Lu M."/>
            <person name="Detter J.C."/>
            <person name="Han C."/>
            <person name="Tapia R."/>
            <person name="Land M."/>
            <person name="Hauser L."/>
            <person name="Kyrpides N."/>
            <person name="Ivanova N."/>
            <person name="Pagani I."/>
            <person name="Brambilla E.-M."/>
            <person name="Klenk H.-P."/>
            <person name="Woyke T."/>
        </authorList>
    </citation>
    <scope>NUCLEOTIDE SEQUENCE [LARGE SCALE GENOMIC DNA]</scope>
    <source>
        <strain evidence="2 3">NA-134</strain>
    </source>
</reference>
<dbReference type="Proteomes" id="UP000002791">
    <property type="component" value="Chromosome"/>
</dbReference>
<dbReference type="PANTHER" id="PTHR35788">
    <property type="entry name" value="EXPORTED PROTEIN-RELATED"/>
    <property type="match status" value="1"/>
</dbReference>
<evidence type="ECO:0000313" key="3">
    <source>
        <dbReference type="Proteomes" id="UP000002791"/>
    </source>
</evidence>
<feature type="domain" description="YoaR-like putative peptidoglycan binding" evidence="1">
    <location>
        <begin position="301"/>
        <end position="363"/>
    </location>
</feature>